<feature type="region of interest" description="Disordered" evidence="1">
    <location>
        <begin position="164"/>
        <end position="184"/>
    </location>
</feature>
<feature type="region of interest" description="Disordered" evidence="1">
    <location>
        <begin position="285"/>
        <end position="310"/>
    </location>
</feature>
<feature type="region of interest" description="Disordered" evidence="1">
    <location>
        <begin position="1"/>
        <end position="22"/>
    </location>
</feature>
<organism evidence="2 3">
    <name type="scientific">Natronoglomus mannanivorans</name>
    <dbReference type="NCBI Taxonomy" id="2979990"/>
    <lineage>
        <taxon>Archaea</taxon>
        <taxon>Methanobacteriati</taxon>
        <taxon>Methanobacteriota</taxon>
        <taxon>Stenosarchaea group</taxon>
        <taxon>Halobacteria</taxon>
        <taxon>Halobacteriales</taxon>
        <taxon>Natrialbaceae</taxon>
        <taxon>Natronoglomus</taxon>
    </lineage>
</organism>
<dbReference type="InterPro" id="IPR051200">
    <property type="entry name" value="Host-pathogen_enzymatic-act"/>
</dbReference>
<gene>
    <name evidence="2" type="ORF">OB955_09715</name>
</gene>
<comment type="caution">
    <text evidence="2">The sequence shown here is derived from an EMBL/GenBank/DDBJ whole genome shotgun (WGS) entry which is preliminary data.</text>
</comment>
<dbReference type="SUPFAM" id="SSF50974">
    <property type="entry name" value="Nitrous oxide reductase, N-terminal domain"/>
    <property type="match status" value="1"/>
</dbReference>
<dbReference type="PANTHER" id="PTHR47197:SF3">
    <property type="entry name" value="DIHYDRO-HEME D1 DEHYDROGENASE"/>
    <property type="match status" value="1"/>
</dbReference>
<sequence length="455" mass="48435">MDLQDRQSTDDRSKIDPTRVDPFEHGIDRRRVLRSSAVASGAALAGCLGSDGDEYSDSDGDESDAERAPTVYVFNNGDRTLSIIDAEADELVETVFIDTTASFPANQYGTGADSEYDLLWLNVSGGVRALAQHTLEEVASVETGFGPNYPNLSPDGDHLVVAAGGTTTLDPDPDPDPDDSDDNDHVIVRVDANPESDTFGEVTGEIETGYTGPCDATFGPDGEYEYEYVYVPEIATETLRVLSVDPFETVAEVDVGEPTGDGHVLPFMATASFDGDVLLVENGEGTLGSNPDVPREGSESIWDVSDPESPTELERITRDDGLPAMPITSEVGPDTEAAYLFTPDAEAVTVIDLEDRAVDRVLDVGGTSISGAWGPNREKLYVPVQTANHVAVIDHAEREVVTTIDTGESPTGAVGGTVRPKTDATQRLRSSLASLGVDIGDQEATFCPEDNCYCG</sequence>
<dbReference type="Proteomes" id="UP001320972">
    <property type="component" value="Unassembled WGS sequence"/>
</dbReference>
<dbReference type="EMBL" id="JAOPKB010000004">
    <property type="protein sequence ID" value="MCU4973018.1"/>
    <property type="molecule type" value="Genomic_DNA"/>
</dbReference>
<proteinExistence type="predicted"/>
<evidence type="ECO:0000256" key="1">
    <source>
        <dbReference type="SAM" id="MobiDB-lite"/>
    </source>
</evidence>
<evidence type="ECO:0008006" key="4">
    <source>
        <dbReference type="Google" id="ProtNLM"/>
    </source>
</evidence>
<dbReference type="PANTHER" id="PTHR47197">
    <property type="entry name" value="PROTEIN NIRF"/>
    <property type="match status" value="1"/>
</dbReference>
<reference evidence="2 3" key="1">
    <citation type="submission" date="2022-09" db="EMBL/GenBank/DDBJ databases">
        <title>Enrichment on poylsaccharides allowed isolation of novel metabolic and taxonomic groups of Haloarchaea.</title>
        <authorList>
            <person name="Sorokin D.Y."/>
            <person name="Elcheninov A.G."/>
            <person name="Khizhniak T.V."/>
            <person name="Kolganova T.V."/>
            <person name="Kublanov I.V."/>
        </authorList>
    </citation>
    <scope>NUCLEOTIDE SEQUENCE [LARGE SCALE GENOMIC DNA]</scope>
    <source>
        <strain evidence="2 3">AArc-m2/3/4</strain>
    </source>
</reference>
<feature type="compositionally biased region" description="Acidic residues" evidence="1">
    <location>
        <begin position="51"/>
        <end position="64"/>
    </location>
</feature>
<feature type="compositionally biased region" description="Acidic residues" evidence="1">
    <location>
        <begin position="171"/>
        <end position="182"/>
    </location>
</feature>
<evidence type="ECO:0000313" key="3">
    <source>
        <dbReference type="Proteomes" id="UP001320972"/>
    </source>
</evidence>
<protein>
    <recommendedName>
        <fullName evidence="4">40-residue YVTN family beta-propeller repeat-containing protein</fullName>
    </recommendedName>
</protein>
<evidence type="ECO:0000313" key="2">
    <source>
        <dbReference type="EMBL" id="MCU4973018.1"/>
    </source>
</evidence>
<keyword evidence="3" id="KW-1185">Reference proteome</keyword>
<accession>A0ABT2QDK9</accession>
<name>A0ABT2QDK9_9EURY</name>
<dbReference type="RefSeq" id="WP_338007715.1">
    <property type="nucleotide sequence ID" value="NZ_JAOPKB010000004.1"/>
</dbReference>
<feature type="region of interest" description="Disordered" evidence="1">
    <location>
        <begin position="45"/>
        <end position="67"/>
    </location>
</feature>
<feature type="region of interest" description="Disordered" evidence="1">
    <location>
        <begin position="196"/>
        <end position="215"/>
    </location>
</feature>
<dbReference type="Gene3D" id="2.130.10.10">
    <property type="entry name" value="YVTN repeat-like/Quinoprotein amine dehydrogenase"/>
    <property type="match status" value="2"/>
</dbReference>
<dbReference type="InterPro" id="IPR011045">
    <property type="entry name" value="N2O_reductase_N"/>
</dbReference>
<dbReference type="InterPro" id="IPR015943">
    <property type="entry name" value="WD40/YVTN_repeat-like_dom_sf"/>
</dbReference>